<sequence length="780" mass="88514">MGAVKCKSLEVIRYIESLYPERYNWVYLFHASLAAGAIEITKYILEKNRLGTLTFSVGMIKSNFNEMFYLCLNAGVALQLGTHDDLLDAVVGKCSLEVVQYLSPKISVSSPAVMDLAAADGNLAIVQWLHQNRTEGCTNKSIQEAVVRGHKENRNSYEMVLTNPTRFNDIYELLKSDSIQGETVLLLVARDCDSLAACKIFSPVSGLTDLEYVNEHMLVENEELKTIVMINCGGNIDIESVFTNLNTNQLVYIIDSHRPYNRNNIENQTNAIIIDDGTYEEEEEEEDGDGDEDDNDGDDEEDIYDENDDDIYDDDEAEEVGADEEDEDDGEKEDDDYDGENVYNSDEDNDEQVFGGAKDKRKNNSDEDNDNERPSMKKKKKNTPKKNKKKTNSNNSNNGNCASTMMYHLSTVLMKESLDGILWYSLLGLTDQLVHERVSLEDYGMEYKYFKSLVANNYPSDEEVANGRATVQGDRVVHSEDYRFMLYRHWNLYDSLYHSKYVACNLRAWKAKGRYLLETLFALMGLPLDQAKQKYISMSAPYKTSLKRQLSIHAPKFGLDKLYFPSFSKKYECSIELSASDMIYALTALLESDNLEDDISDSEAWEQNFWEAYDALSNKNIELLMEGLKQAIVLQKEITRRVASMIEKRIVVLSGPFRYALLTETSDIKYFIHPMALTKLGLFMIDALTAMKKQPKPFLIGALNEKKGNYLIVGISGSLSTEQQANEFGVNFRAAAEMTNSPLKYQSFDTAVVEIGKLDMPKFIEQLHTMSSPNDDQDDI</sequence>
<evidence type="ECO:0000256" key="1">
    <source>
        <dbReference type="ARBA" id="ARBA00004123"/>
    </source>
</evidence>
<dbReference type="PANTHER" id="PTHR10507:SF0">
    <property type="entry name" value="CELL DIVISION CONTROL PROTEIN 45 HOMOLOG"/>
    <property type="match status" value="1"/>
</dbReference>
<dbReference type="InterPro" id="IPR003874">
    <property type="entry name" value="CDC45"/>
</dbReference>
<evidence type="ECO:0000313" key="7">
    <source>
        <dbReference type="EMBL" id="EFA78479.1"/>
    </source>
</evidence>
<keyword evidence="7" id="KW-0132">Cell division</keyword>
<organism evidence="7 8">
    <name type="scientific">Heterostelium pallidum (strain ATCC 26659 / Pp 5 / PN500)</name>
    <name type="common">Cellular slime mold</name>
    <name type="synonym">Polysphondylium pallidum</name>
    <dbReference type="NCBI Taxonomy" id="670386"/>
    <lineage>
        <taxon>Eukaryota</taxon>
        <taxon>Amoebozoa</taxon>
        <taxon>Evosea</taxon>
        <taxon>Eumycetozoa</taxon>
        <taxon>Dictyostelia</taxon>
        <taxon>Acytosteliales</taxon>
        <taxon>Acytosteliaceae</taxon>
        <taxon>Heterostelium</taxon>
    </lineage>
</organism>
<dbReference type="GO" id="GO:0006270">
    <property type="term" value="P:DNA replication initiation"/>
    <property type="evidence" value="ECO:0007669"/>
    <property type="project" value="InterPro"/>
</dbReference>
<keyword evidence="5" id="KW-0131">Cell cycle</keyword>
<evidence type="ECO:0000256" key="2">
    <source>
        <dbReference type="ARBA" id="ARBA00010727"/>
    </source>
</evidence>
<dbReference type="GO" id="GO:0003682">
    <property type="term" value="F:chromatin binding"/>
    <property type="evidence" value="ECO:0007669"/>
    <property type="project" value="TreeGrafter"/>
</dbReference>
<dbReference type="EMBL" id="ADBJ01000038">
    <property type="protein sequence ID" value="EFA78479.1"/>
    <property type="molecule type" value="Genomic_DNA"/>
</dbReference>
<keyword evidence="8" id="KW-1185">Reference proteome</keyword>
<dbReference type="GO" id="GO:0051301">
    <property type="term" value="P:cell division"/>
    <property type="evidence" value="ECO:0007669"/>
    <property type="project" value="UniProtKB-KW"/>
</dbReference>
<comment type="caution">
    <text evidence="7">The sequence shown here is derived from an EMBL/GenBank/DDBJ whole genome shotgun (WGS) entry which is preliminary data.</text>
</comment>
<dbReference type="OMA" id="EDCFMEA"/>
<dbReference type="RefSeq" id="XP_020430603.1">
    <property type="nucleotide sequence ID" value="XM_020579928.1"/>
</dbReference>
<gene>
    <name evidence="7" type="primary">cdc45</name>
    <name evidence="7" type="ORF">PPL_09131</name>
</gene>
<dbReference type="Proteomes" id="UP000001396">
    <property type="component" value="Unassembled WGS sequence"/>
</dbReference>
<keyword evidence="4" id="KW-0539">Nucleus</keyword>
<name>D3BKP9_HETP5</name>
<dbReference type="Pfam" id="PF02724">
    <property type="entry name" value="CDC45"/>
    <property type="match status" value="1"/>
</dbReference>
<proteinExistence type="inferred from homology"/>
<dbReference type="STRING" id="670386.D3BKP9"/>
<reference evidence="7 8" key="1">
    <citation type="journal article" date="2011" name="Genome Res.">
        <title>Phylogeny-wide analysis of social amoeba genomes highlights ancient origins for complex intercellular communication.</title>
        <authorList>
            <person name="Heidel A.J."/>
            <person name="Lawal H.M."/>
            <person name="Felder M."/>
            <person name="Schilde C."/>
            <person name="Helps N.R."/>
            <person name="Tunggal B."/>
            <person name="Rivero F."/>
            <person name="John U."/>
            <person name="Schleicher M."/>
            <person name="Eichinger L."/>
            <person name="Platzer M."/>
            <person name="Noegel A.A."/>
            <person name="Schaap P."/>
            <person name="Gloeckner G."/>
        </authorList>
    </citation>
    <scope>NUCLEOTIDE SEQUENCE [LARGE SCALE GENOMIC DNA]</scope>
    <source>
        <strain evidence="8">ATCC 26659 / Pp 5 / PN500</strain>
    </source>
</reference>
<evidence type="ECO:0000256" key="6">
    <source>
        <dbReference type="SAM" id="MobiDB-lite"/>
    </source>
</evidence>
<dbReference type="GO" id="GO:0000727">
    <property type="term" value="P:double-strand break repair via break-induced replication"/>
    <property type="evidence" value="ECO:0007669"/>
    <property type="project" value="TreeGrafter"/>
</dbReference>
<dbReference type="InParanoid" id="D3BKP9"/>
<evidence type="ECO:0000313" key="8">
    <source>
        <dbReference type="Proteomes" id="UP000001396"/>
    </source>
</evidence>
<feature type="compositionally biased region" description="Acidic residues" evidence="6">
    <location>
        <begin position="277"/>
        <end position="351"/>
    </location>
</feature>
<dbReference type="AlphaFoldDB" id="D3BKP9"/>
<dbReference type="FunCoup" id="D3BKP9">
    <property type="interactions" value="326"/>
</dbReference>
<dbReference type="GeneID" id="31364606"/>
<comment type="similarity">
    <text evidence="2">Belongs to the CDC45 family.</text>
</comment>
<feature type="compositionally biased region" description="Basic residues" evidence="6">
    <location>
        <begin position="376"/>
        <end position="391"/>
    </location>
</feature>
<evidence type="ECO:0000256" key="5">
    <source>
        <dbReference type="ARBA" id="ARBA00023306"/>
    </source>
</evidence>
<dbReference type="PANTHER" id="PTHR10507">
    <property type="entry name" value="CDC45-RELATED PROTEIN"/>
    <property type="match status" value="1"/>
</dbReference>
<evidence type="ECO:0000256" key="4">
    <source>
        <dbReference type="ARBA" id="ARBA00023242"/>
    </source>
</evidence>
<evidence type="ECO:0000256" key="3">
    <source>
        <dbReference type="ARBA" id="ARBA00022705"/>
    </source>
</evidence>
<keyword evidence="3" id="KW-0235">DNA replication</keyword>
<dbReference type="GO" id="GO:0031261">
    <property type="term" value="C:DNA replication preinitiation complex"/>
    <property type="evidence" value="ECO:0007669"/>
    <property type="project" value="TreeGrafter"/>
</dbReference>
<feature type="region of interest" description="Disordered" evidence="6">
    <location>
        <begin position="269"/>
        <end position="401"/>
    </location>
</feature>
<comment type="subcellular location">
    <subcellularLocation>
        <location evidence="1">Nucleus</location>
    </subcellularLocation>
</comment>
<dbReference type="GO" id="GO:1902977">
    <property type="term" value="P:mitotic DNA replication preinitiation complex assembly"/>
    <property type="evidence" value="ECO:0007669"/>
    <property type="project" value="TreeGrafter"/>
</dbReference>
<protein>
    <submittedName>
        <fullName evidence="7">Cell division cycle protein 45</fullName>
    </submittedName>
</protein>
<dbReference type="GO" id="GO:0003697">
    <property type="term" value="F:single-stranded DNA binding"/>
    <property type="evidence" value="ECO:0007669"/>
    <property type="project" value="TreeGrafter"/>
</dbReference>
<accession>D3BKP9</accession>
<dbReference type="GO" id="GO:0003688">
    <property type="term" value="F:DNA replication origin binding"/>
    <property type="evidence" value="ECO:0007669"/>
    <property type="project" value="TreeGrafter"/>
</dbReference>